<gene>
    <name evidence="1" type="ORF">SCABRO_02092</name>
</gene>
<evidence type="ECO:0000313" key="2">
    <source>
        <dbReference type="Proteomes" id="UP000030652"/>
    </source>
</evidence>
<dbReference type="AlphaFoldDB" id="A0A0B0EGC9"/>
<evidence type="ECO:0008006" key="3">
    <source>
        <dbReference type="Google" id="ProtNLM"/>
    </source>
</evidence>
<protein>
    <recommendedName>
        <fullName evidence="3">DUF5666 domain-containing protein</fullName>
    </recommendedName>
</protein>
<name>A0A0B0EGC9_9BACT</name>
<organism evidence="1 2">
    <name type="scientific">Candidatus Scalindua brodae</name>
    <dbReference type="NCBI Taxonomy" id="237368"/>
    <lineage>
        <taxon>Bacteria</taxon>
        <taxon>Pseudomonadati</taxon>
        <taxon>Planctomycetota</taxon>
        <taxon>Candidatus Brocadiia</taxon>
        <taxon>Candidatus Brocadiales</taxon>
        <taxon>Candidatus Scalinduaceae</taxon>
        <taxon>Candidatus Scalindua</taxon>
    </lineage>
</organism>
<accession>A0A0B0EGC9</accession>
<comment type="caution">
    <text evidence="1">The sequence shown here is derived from an EMBL/GenBank/DDBJ whole genome shotgun (WGS) entry which is preliminary data.</text>
</comment>
<proteinExistence type="predicted"/>
<reference evidence="1 2" key="1">
    <citation type="submission" date="2014-10" db="EMBL/GenBank/DDBJ databases">
        <title>Draft genome of anammox bacterium scalindua brodae, obtained using differential coverage binning of sequence data from two enrichment reactors.</title>
        <authorList>
            <person name="Speth D.R."/>
            <person name="Russ L."/>
            <person name="Kartal B."/>
            <person name="Op den Camp H.J."/>
            <person name="Dutilh B.E."/>
            <person name="Jetten M.S."/>
        </authorList>
    </citation>
    <scope>NUCLEOTIDE SEQUENCE [LARGE SCALE GENOMIC DNA]</scope>
    <source>
        <strain evidence="1">RU1</strain>
    </source>
</reference>
<sequence length="141" mass="15866">MYGLAKSLIVFSFLGVFLFGLNAYAHTQVDLSGMAGKSTKLAIIEGKIKSIDLEKMIIVLEECDPLGHKALMLTRETECYLGNNKTDIESIRDGTEFDKRDELGVNQLSVGDHIKCNYSRKVDNIFVVRIVKIINKLNTFY</sequence>
<dbReference type="EMBL" id="JRYO01000148">
    <property type="protein sequence ID" value="KHE92142.1"/>
    <property type="molecule type" value="Genomic_DNA"/>
</dbReference>
<evidence type="ECO:0000313" key="1">
    <source>
        <dbReference type="EMBL" id="KHE92142.1"/>
    </source>
</evidence>
<dbReference type="Proteomes" id="UP000030652">
    <property type="component" value="Unassembled WGS sequence"/>
</dbReference>